<gene>
    <name evidence="3" type="ORF">K7862_36250</name>
</gene>
<comment type="caution">
    <text evidence="3">The sequence shown here is derived from an EMBL/GenBank/DDBJ whole genome shotgun (WGS) entry which is preliminary data.</text>
</comment>
<dbReference type="RefSeq" id="WP_222969884.1">
    <property type="nucleotide sequence ID" value="NZ_JAINZZ010000103.1"/>
</dbReference>
<keyword evidence="2" id="KW-0812">Transmembrane</keyword>
<organism evidence="3 4">
    <name type="scientific">Actinacidiphila acidipaludis</name>
    <dbReference type="NCBI Taxonomy" id="2873382"/>
    <lineage>
        <taxon>Bacteria</taxon>
        <taxon>Bacillati</taxon>
        <taxon>Actinomycetota</taxon>
        <taxon>Actinomycetes</taxon>
        <taxon>Kitasatosporales</taxon>
        <taxon>Streptomycetaceae</taxon>
        <taxon>Actinacidiphila</taxon>
    </lineage>
</organism>
<evidence type="ECO:0000313" key="4">
    <source>
        <dbReference type="Proteomes" id="UP000778578"/>
    </source>
</evidence>
<evidence type="ECO:0000313" key="3">
    <source>
        <dbReference type="EMBL" id="MBY8883047.1"/>
    </source>
</evidence>
<feature type="transmembrane region" description="Helical" evidence="2">
    <location>
        <begin position="374"/>
        <end position="395"/>
    </location>
</feature>
<evidence type="ECO:0000256" key="1">
    <source>
        <dbReference type="SAM" id="MobiDB-lite"/>
    </source>
</evidence>
<reference evidence="3 4" key="1">
    <citation type="submission" date="2021-08" db="EMBL/GenBank/DDBJ databases">
        <title>WGS of actinomycetes from Thailand.</title>
        <authorList>
            <person name="Thawai C."/>
        </authorList>
    </citation>
    <scope>NUCLEOTIDE SEQUENCE [LARGE SCALE GENOMIC DNA]</scope>
    <source>
        <strain evidence="3 4">PLK6-54</strain>
    </source>
</reference>
<protein>
    <recommendedName>
        <fullName evidence="5">Integral membrane protein</fullName>
    </recommendedName>
</protein>
<feature type="transmembrane region" description="Helical" evidence="2">
    <location>
        <begin position="343"/>
        <end position="362"/>
    </location>
</feature>
<feature type="region of interest" description="Disordered" evidence="1">
    <location>
        <begin position="1"/>
        <end position="20"/>
    </location>
</feature>
<keyword evidence="4" id="KW-1185">Reference proteome</keyword>
<feature type="transmembrane region" description="Helical" evidence="2">
    <location>
        <begin position="320"/>
        <end position="337"/>
    </location>
</feature>
<feature type="transmembrane region" description="Helical" evidence="2">
    <location>
        <begin position="149"/>
        <end position="168"/>
    </location>
</feature>
<evidence type="ECO:0000256" key="2">
    <source>
        <dbReference type="SAM" id="Phobius"/>
    </source>
</evidence>
<evidence type="ECO:0008006" key="5">
    <source>
        <dbReference type="Google" id="ProtNLM"/>
    </source>
</evidence>
<keyword evidence="2" id="KW-0472">Membrane</keyword>
<feature type="transmembrane region" description="Helical" evidence="2">
    <location>
        <begin position="218"/>
        <end position="241"/>
    </location>
</feature>
<keyword evidence="2" id="KW-1133">Transmembrane helix</keyword>
<dbReference type="Proteomes" id="UP000778578">
    <property type="component" value="Unassembled WGS sequence"/>
</dbReference>
<feature type="transmembrane region" description="Helical" evidence="2">
    <location>
        <begin position="253"/>
        <end position="273"/>
    </location>
</feature>
<accession>A0ABS7QIP9</accession>
<feature type="transmembrane region" description="Helical" evidence="2">
    <location>
        <begin position="295"/>
        <end position="313"/>
    </location>
</feature>
<proteinExistence type="predicted"/>
<dbReference type="EMBL" id="JAINZZ010000103">
    <property type="protein sequence ID" value="MBY8883047.1"/>
    <property type="molecule type" value="Genomic_DNA"/>
</dbReference>
<name>A0ABS7QIP9_9ACTN</name>
<sequence>MSRLKTGPHRPPGAVPDAFGPDPVATRPLLLRAGAVLRRQAPYLVCAAVFWLIMAIVVFHTPLTGDFGQNAAAVARVSENWRHPANPVIKEPGRGSPYFSPYAVALGLAARATGTAAWLALRWSALLNLAVLAAGVGVYARTLSRRPLAPVYALAAFTLLWGWQPELWSGFCGLASLTQVAPYPSTFAVGLTFLLWAWTDRVVRRGGGWWAHAGLGALGGILLLIHPITALAAATGVAATIAGRERTWTRRTAAAWTVTLTVALTVAAAWPYFDVFALAGDTTVDAVHRRLYEQLLPWYVLALVGLPALAWRARRRWRDPLVLMFGADCVIAAYGWFSAHYTYGRVFALLLVPLQFALAVELAEIPPWTRLRKVLVPLSAGALCVAFTAQVGAVVPSSVLPLPISRPEPWNDYRWVADRVHAGDVLLTNGYQPSHVLPAYGVYTVWPAWPDPSTTVADRNRRSVAVSSFFAPRTSAATRRAVVHRYGVQWLLLSPGEHVRYPGTVIAHHPSTRETLIHLP</sequence>
<feature type="transmembrane region" description="Helical" evidence="2">
    <location>
        <begin position="126"/>
        <end position="143"/>
    </location>
</feature>
<feature type="transmembrane region" description="Helical" evidence="2">
    <location>
        <begin position="41"/>
        <end position="60"/>
    </location>
</feature>